<proteinExistence type="predicted"/>
<keyword evidence="3" id="KW-1185">Reference proteome</keyword>
<accession>C5M2F6</accession>
<reference evidence="2 3" key="1">
    <citation type="journal article" date="2009" name="Nature">
        <title>Evolution of pathogenicity and sexual reproduction in eight Candida genomes.</title>
        <authorList>
            <person name="Butler G."/>
            <person name="Rasmussen M.D."/>
            <person name="Lin M.F."/>
            <person name="Santos M.A."/>
            <person name="Sakthikumar S."/>
            <person name="Munro C.A."/>
            <person name="Rheinbay E."/>
            <person name="Grabherr M."/>
            <person name="Forche A."/>
            <person name="Reedy J.L."/>
            <person name="Agrafioti I."/>
            <person name="Arnaud M.B."/>
            <person name="Bates S."/>
            <person name="Brown A.J."/>
            <person name="Brunke S."/>
            <person name="Costanzo M.C."/>
            <person name="Fitzpatrick D.A."/>
            <person name="de Groot P.W."/>
            <person name="Harris D."/>
            <person name="Hoyer L.L."/>
            <person name="Hube B."/>
            <person name="Klis F.M."/>
            <person name="Kodira C."/>
            <person name="Lennard N."/>
            <person name="Logue M.E."/>
            <person name="Martin R."/>
            <person name="Neiman A.M."/>
            <person name="Nikolaou E."/>
            <person name="Quail M.A."/>
            <person name="Quinn J."/>
            <person name="Santos M.C."/>
            <person name="Schmitzberger F.F."/>
            <person name="Sherlock G."/>
            <person name="Shah P."/>
            <person name="Silverstein K.A."/>
            <person name="Skrzypek M.S."/>
            <person name="Soll D."/>
            <person name="Staggs R."/>
            <person name="Stansfield I."/>
            <person name="Stumpf M.P."/>
            <person name="Sudbery P.E."/>
            <person name="Srikantha T."/>
            <person name="Zeng Q."/>
            <person name="Berman J."/>
            <person name="Berriman M."/>
            <person name="Heitman J."/>
            <person name="Gow N.A."/>
            <person name="Lorenz M.C."/>
            <person name="Birren B.W."/>
            <person name="Kellis M."/>
            <person name="Cuomo C.A."/>
        </authorList>
    </citation>
    <scope>NUCLEOTIDE SEQUENCE [LARGE SCALE GENOMIC DNA]</scope>
    <source>
        <strain evidence="3">ATCC MYA-3404 / T1</strain>
    </source>
</reference>
<dbReference type="SUPFAM" id="SSF51905">
    <property type="entry name" value="FAD/NAD(P)-binding domain"/>
    <property type="match status" value="1"/>
</dbReference>
<dbReference type="EMBL" id="GG692395">
    <property type="protein sequence ID" value="EER35506.1"/>
    <property type="molecule type" value="Genomic_DNA"/>
</dbReference>
<dbReference type="VEuPathDB" id="FungiDB:CTRG_00245"/>
<dbReference type="KEGG" id="ctp:CTRG_00245"/>
<name>C5M2F6_CANTT</name>
<feature type="domain" description="Amine oxidase" evidence="1">
    <location>
        <begin position="13"/>
        <end position="460"/>
    </location>
</feature>
<dbReference type="RefSeq" id="XP_002545464.1">
    <property type="nucleotide sequence ID" value="XM_002545418.1"/>
</dbReference>
<dbReference type="STRING" id="294747.C5M2F6"/>
<gene>
    <name evidence="2" type="ORF">CTRG_00245</name>
</gene>
<protein>
    <recommendedName>
        <fullName evidence="1">Amine oxidase domain-containing protein</fullName>
    </recommendedName>
</protein>
<dbReference type="AlphaFoldDB" id="C5M2F6"/>
<dbReference type="SUPFAM" id="SSF54373">
    <property type="entry name" value="FAD-linked reductases, C-terminal domain"/>
    <property type="match status" value="1"/>
</dbReference>
<sequence length="471" mass="53420">MPHKKVVIIGGGISGIKAAIDLYNGGIKNTVILESSSRLGGRLLTIESKEYPGITYDFGASWFHDCLNNPLLEKAKSLGHVAYYFDDGKCVYFNEDSKNIDKWKFETILDELITYGSYIYTKNPEKEDLSVKALSEEYIGKYHDTLTSEQINLVLGAIRMWTELWLGESWDLISGKYFFNDSGHLGRNAFVKNGYKNVFINELKELPRIYRDSSIKFNAHVTSIDYGNPERILIKLKDGRRYTCDYVISTIPQSLLKISNPKDECFVEWIPEIPPTIKNVLPDVSFSSLGKVVFEFDECFWPRDVERFYGLSKNSPLPDQTKPWDYPTILINYQVINNIPALIALTQNPLSKYIEDLPSSEKSSKIWSIFKPVISQISTIGNEIPKPKAIYHTPWNNNPLARGSYGASLVGTQDPSLVIKAFVEGHQDRIRFAGAETMDDSSNGCAHGAWFSGKREAEFILIQERSKKSKL</sequence>
<dbReference type="eggNOG" id="KOG0029">
    <property type="taxonomic scope" value="Eukaryota"/>
</dbReference>
<dbReference type="PANTHER" id="PTHR10742">
    <property type="entry name" value="FLAVIN MONOAMINE OXIDASE"/>
    <property type="match status" value="1"/>
</dbReference>
<evidence type="ECO:0000313" key="2">
    <source>
        <dbReference type="EMBL" id="EER35506.1"/>
    </source>
</evidence>
<dbReference type="GeneID" id="8301183"/>
<dbReference type="Pfam" id="PF01593">
    <property type="entry name" value="Amino_oxidase"/>
    <property type="match status" value="1"/>
</dbReference>
<dbReference type="HOGENOM" id="CLU_004498_10_1_1"/>
<dbReference type="InterPro" id="IPR036188">
    <property type="entry name" value="FAD/NAD-bd_sf"/>
</dbReference>
<dbReference type="PANTHER" id="PTHR10742:SF410">
    <property type="entry name" value="LYSINE-SPECIFIC HISTONE DEMETHYLASE 2"/>
    <property type="match status" value="1"/>
</dbReference>
<evidence type="ECO:0000259" key="1">
    <source>
        <dbReference type="Pfam" id="PF01593"/>
    </source>
</evidence>
<dbReference type="GO" id="GO:0016491">
    <property type="term" value="F:oxidoreductase activity"/>
    <property type="evidence" value="ECO:0007669"/>
    <property type="project" value="InterPro"/>
</dbReference>
<organism evidence="2 3">
    <name type="scientific">Candida tropicalis (strain ATCC MYA-3404 / T1)</name>
    <name type="common">Yeast</name>
    <dbReference type="NCBI Taxonomy" id="294747"/>
    <lineage>
        <taxon>Eukaryota</taxon>
        <taxon>Fungi</taxon>
        <taxon>Dikarya</taxon>
        <taxon>Ascomycota</taxon>
        <taxon>Saccharomycotina</taxon>
        <taxon>Pichiomycetes</taxon>
        <taxon>Debaryomycetaceae</taxon>
        <taxon>Candida/Lodderomyces clade</taxon>
        <taxon>Candida</taxon>
    </lineage>
</organism>
<dbReference type="Proteomes" id="UP000002037">
    <property type="component" value="Unassembled WGS sequence"/>
</dbReference>
<dbReference type="Gene3D" id="3.90.660.10">
    <property type="match status" value="1"/>
</dbReference>
<dbReference type="InterPro" id="IPR050281">
    <property type="entry name" value="Flavin_monoamine_oxidase"/>
</dbReference>
<evidence type="ECO:0000313" key="3">
    <source>
        <dbReference type="Proteomes" id="UP000002037"/>
    </source>
</evidence>
<dbReference type="OrthoDB" id="5046242at2759"/>
<dbReference type="InterPro" id="IPR002937">
    <property type="entry name" value="Amino_oxidase"/>
</dbReference>
<dbReference type="Gene3D" id="3.50.50.60">
    <property type="entry name" value="FAD/NAD(P)-binding domain"/>
    <property type="match status" value="1"/>
</dbReference>